<name>G9NMJ9_HYPAI</name>
<dbReference type="KEGG" id="tatv:25779284"/>
<proteinExistence type="predicted"/>
<gene>
    <name evidence="1" type="ORF">TRIATDRAFT_271991</name>
</gene>
<dbReference type="OrthoDB" id="4959430at2759"/>
<dbReference type="AlphaFoldDB" id="G9NMJ9"/>
<evidence type="ECO:0000313" key="2">
    <source>
        <dbReference type="Proteomes" id="UP000005426"/>
    </source>
</evidence>
<accession>G9NMJ9</accession>
<comment type="caution">
    <text evidence="1">The sequence shown here is derived from an EMBL/GenBank/DDBJ whole genome shotgun (WGS) entry which is preliminary data.</text>
</comment>
<dbReference type="GeneID" id="25779284"/>
<reference evidence="1 2" key="1">
    <citation type="journal article" date="2011" name="Genome Biol.">
        <title>Comparative genome sequence analysis underscores mycoparasitism as the ancestral life style of Trichoderma.</title>
        <authorList>
            <person name="Kubicek C.P."/>
            <person name="Herrera-Estrella A."/>
            <person name="Seidl-Seiboth V."/>
            <person name="Martinez D.A."/>
            <person name="Druzhinina I.S."/>
            <person name="Thon M."/>
            <person name="Zeilinger S."/>
            <person name="Casas-Flores S."/>
            <person name="Horwitz B.A."/>
            <person name="Mukherjee P.K."/>
            <person name="Mukherjee M."/>
            <person name="Kredics L."/>
            <person name="Alcaraz L.D."/>
            <person name="Aerts A."/>
            <person name="Antal Z."/>
            <person name="Atanasova L."/>
            <person name="Cervantes-Badillo M.G."/>
            <person name="Challacombe J."/>
            <person name="Chertkov O."/>
            <person name="McCluskey K."/>
            <person name="Coulpier F."/>
            <person name="Deshpande N."/>
            <person name="von Doehren H."/>
            <person name="Ebbole D.J."/>
            <person name="Esquivel-Naranjo E.U."/>
            <person name="Fekete E."/>
            <person name="Flipphi M."/>
            <person name="Glaser F."/>
            <person name="Gomez-Rodriguez E.Y."/>
            <person name="Gruber S."/>
            <person name="Han C."/>
            <person name="Henrissat B."/>
            <person name="Hermosa R."/>
            <person name="Hernandez-Onate M."/>
            <person name="Karaffa L."/>
            <person name="Kosti I."/>
            <person name="Le Crom S."/>
            <person name="Lindquist E."/>
            <person name="Lucas S."/>
            <person name="Luebeck M."/>
            <person name="Luebeck P.S."/>
            <person name="Margeot A."/>
            <person name="Metz B."/>
            <person name="Misra M."/>
            <person name="Nevalainen H."/>
            <person name="Omann M."/>
            <person name="Packer N."/>
            <person name="Perrone G."/>
            <person name="Uresti-Rivera E.E."/>
            <person name="Salamov A."/>
            <person name="Schmoll M."/>
            <person name="Seiboth B."/>
            <person name="Shapiro H."/>
            <person name="Sukno S."/>
            <person name="Tamayo-Ramos J.A."/>
            <person name="Tisch D."/>
            <person name="Wiest A."/>
            <person name="Wilkinson H.H."/>
            <person name="Zhang M."/>
            <person name="Coutinho P.M."/>
            <person name="Kenerley C.M."/>
            <person name="Monte E."/>
            <person name="Baker S.E."/>
            <person name="Grigoriev I.V."/>
        </authorList>
    </citation>
    <scope>NUCLEOTIDE SEQUENCE [LARGE SCALE GENOMIC DNA]</scope>
    <source>
        <strain evidence="2">ATCC 20476 / IMI 206040</strain>
    </source>
</reference>
<dbReference type="HOGENOM" id="CLU_553249_0_0_1"/>
<sequence>MATIVWDNDFGVFAAPCRLDCSIFKAEGGLIAMVKHFYKWLNALRVEVEAGSVGRTAACGIPGDRVIPVMDLLDTFFPINGRVDISCHLGNNARTRDPDPVTVPWGPNNQDLKIIDGPAALGYIFSVAMPPNGATYENYLVPLQAIYSRCLYLAYIRKIGTPQPVNNVGDPPVMSSCIYFRDIGNQLWFLLGSTYTLSYAVDGADTADHNAKRRLMNGWRREQVLDPALQSYEPDRDLPPDPHVLPPVLELAVAEAIWRSLLNIPLGNNDAILDHTDLPPADPWVTVPEDRAETQFEIIEKAVNAAWKLANPQDLDLVPFPRNELWDAGPFSAALHAALVNVVRRRWLLGNGRDNAAIRDEYRHVFDIMFVPRMFRPDPSNKPNIILGEIDPGQLVPTYMTLKDNLFEELYGDVNTSPVLRMLDNLYTWVNDGNDYLAFAGPAIQRYGRCAETYPIAGRVIHQDELF</sequence>
<keyword evidence="2" id="KW-1185">Reference proteome</keyword>
<organism evidence="1 2">
    <name type="scientific">Hypocrea atroviridis (strain ATCC 20476 / IMI 206040)</name>
    <name type="common">Trichoderma atroviride</name>
    <dbReference type="NCBI Taxonomy" id="452589"/>
    <lineage>
        <taxon>Eukaryota</taxon>
        <taxon>Fungi</taxon>
        <taxon>Dikarya</taxon>
        <taxon>Ascomycota</taxon>
        <taxon>Pezizomycotina</taxon>
        <taxon>Sordariomycetes</taxon>
        <taxon>Hypocreomycetidae</taxon>
        <taxon>Hypocreales</taxon>
        <taxon>Hypocreaceae</taxon>
        <taxon>Trichoderma</taxon>
    </lineage>
</organism>
<evidence type="ECO:0000313" key="1">
    <source>
        <dbReference type="EMBL" id="EHK48129.1"/>
    </source>
</evidence>
<dbReference type="Proteomes" id="UP000005426">
    <property type="component" value="Unassembled WGS sequence"/>
</dbReference>
<dbReference type="EMBL" id="ABDG02000019">
    <property type="protein sequence ID" value="EHK48129.1"/>
    <property type="molecule type" value="Genomic_DNA"/>
</dbReference>
<protein>
    <submittedName>
        <fullName evidence="1">Uncharacterized protein</fullName>
    </submittedName>
</protein>